<accession>A0A6M1R8J3</accession>
<dbReference type="InterPro" id="IPR006913">
    <property type="entry name" value="CENP-V/GFA"/>
</dbReference>
<keyword evidence="6" id="KW-1185">Reference proteome</keyword>
<evidence type="ECO:0000256" key="2">
    <source>
        <dbReference type="ARBA" id="ARBA00022723"/>
    </source>
</evidence>
<reference evidence="5 6" key="1">
    <citation type="submission" date="2020-02" db="EMBL/GenBank/DDBJ databases">
        <title>The draft genome of Grimontia sedimenta sp. nov., isolated from benthic sediments near coral reefs south of Kuwait.</title>
        <authorList>
            <person name="Mahmoud H.M."/>
            <person name="Jose L."/>
            <person name="Eapen S."/>
        </authorList>
    </citation>
    <scope>NUCLEOTIDE SEQUENCE [LARGE SCALE GENOMIC DNA]</scope>
    <source>
        <strain evidence="5 6">S25</strain>
    </source>
</reference>
<dbReference type="Pfam" id="PF04828">
    <property type="entry name" value="GFA"/>
    <property type="match status" value="1"/>
</dbReference>
<keyword evidence="3" id="KW-0862">Zinc</keyword>
<dbReference type="SUPFAM" id="SSF51316">
    <property type="entry name" value="Mss4-like"/>
    <property type="match status" value="1"/>
</dbReference>
<sequence length="131" mass="14547">MIKQVGPTEIKEKHKFTCHCGGVELELSLPNGIDKPRRCDCSICRRKGAVVASVKLDGIKIVKGKELLKLYTFNTHTAKHYFCSECGIYTHHQRRSDPSEYGYNVGCLEGVNPFDLGDVVTNGGVNHPADR</sequence>
<dbReference type="Proteomes" id="UP000473008">
    <property type="component" value="Unassembled WGS sequence"/>
</dbReference>
<dbReference type="PANTHER" id="PTHR28620:SF1">
    <property type="entry name" value="CENP-V_GFA DOMAIN-CONTAINING PROTEIN"/>
    <property type="match status" value="1"/>
</dbReference>
<proteinExistence type="inferred from homology"/>
<dbReference type="Gene3D" id="2.170.150.70">
    <property type="match status" value="1"/>
</dbReference>
<name>A0A6M1R8J3_9GAMM</name>
<evidence type="ECO:0000313" key="5">
    <source>
        <dbReference type="EMBL" id="NGN96804.1"/>
    </source>
</evidence>
<dbReference type="GO" id="GO:0046872">
    <property type="term" value="F:metal ion binding"/>
    <property type="evidence" value="ECO:0007669"/>
    <property type="project" value="UniProtKB-KW"/>
</dbReference>
<comment type="caution">
    <text evidence="5">The sequence shown here is derived from an EMBL/GenBank/DDBJ whole genome shotgun (WGS) entry which is preliminary data.</text>
</comment>
<organism evidence="5 6">
    <name type="scientific">Grimontia sedimenti</name>
    <dbReference type="NCBI Taxonomy" id="2711294"/>
    <lineage>
        <taxon>Bacteria</taxon>
        <taxon>Pseudomonadati</taxon>
        <taxon>Pseudomonadota</taxon>
        <taxon>Gammaproteobacteria</taxon>
        <taxon>Vibrionales</taxon>
        <taxon>Vibrionaceae</taxon>
        <taxon>Grimontia</taxon>
    </lineage>
</organism>
<dbReference type="AlphaFoldDB" id="A0A6M1R8J3"/>
<dbReference type="RefSeq" id="WP_165011852.1">
    <property type="nucleotide sequence ID" value="NZ_JAALDL010000002.1"/>
</dbReference>
<evidence type="ECO:0000259" key="4">
    <source>
        <dbReference type="PROSITE" id="PS51891"/>
    </source>
</evidence>
<feature type="domain" description="CENP-V/GFA" evidence="4">
    <location>
        <begin position="14"/>
        <end position="130"/>
    </location>
</feature>
<dbReference type="InterPro" id="IPR052355">
    <property type="entry name" value="CENP-V-like"/>
</dbReference>
<dbReference type="InterPro" id="IPR011057">
    <property type="entry name" value="Mss4-like_sf"/>
</dbReference>
<comment type="similarity">
    <text evidence="1">Belongs to the Gfa family.</text>
</comment>
<evidence type="ECO:0000256" key="1">
    <source>
        <dbReference type="ARBA" id="ARBA00005495"/>
    </source>
</evidence>
<evidence type="ECO:0000313" key="6">
    <source>
        <dbReference type="Proteomes" id="UP000473008"/>
    </source>
</evidence>
<evidence type="ECO:0000256" key="3">
    <source>
        <dbReference type="ARBA" id="ARBA00022833"/>
    </source>
</evidence>
<dbReference type="PANTHER" id="PTHR28620">
    <property type="entry name" value="CENTROMERE PROTEIN V"/>
    <property type="match status" value="1"/>
</dbReference>
<dbReference type="EMBL" id="JAALDL010000002">
    <property type="protein sequence ID" value="NGN96804.1"/>
    <property type="molecule type" value="Genomic_DNA"/>
</dbReference>
<gene>
    <name evidence="5" type="ORF">G5S52_03800</name>
</gene>
<keyword evidence="2" id="KW-0479">Metal-binding</keyword>
<protein>
    <submittedName>
        <fullName evidence="5">GFA family protein</fullName>
    </submittedName>
</protein>
<dbReference type="GO" id="GO:0016846">
    <property type="term" value="F:carbon-sulfur lyase activity"/>
    <property type="evidence" value="ECO:0007669"/>
    <property type="project" value="InterPro"/>
</dbReference>
<dbReference type="PROSITE" id="PS51891">
    <property type="entry name" value="CENP_V_GFA"/>
    <property type="match status" value="1"/>
</dbReference>